<dbReference type="AlphaFoldDB" id="A0A1M7KCB4"/>
<reference evidence="3 4" key="1">
    <citation type="submission" date="2016-11" db="EMBL/GenBank/DDBJ databases">
        <authorList>
            <person name="Varghese N."/>
            <person name="Submissions S."/>
        </authorList>
    </citation>
    <scope>NUCLEOTIDE SEQUENCE [LARGE SCALE GENOMIC DNA]</scope>
    <source>
        <strain evidence="3 4">DSM 28249</strain>
    </source>
</reference>
<feature type="signal peptide" evidence="2">
    <location>
        <begin position="1"/>
        <end position="27"/>
    </location>
</feature>
<name>A0A1M7KCB4_9RHOB</name>
<dbReference type="EMBL" id="FRCB01000010">
    <property type="protein sequence ID" value="SHM62822.1"/>
    <property type="molecule type" value="Genomic_DNA"/>
</dbReference>
<proteinExistence type="predicted"/>
<evidence type="ECO:0000256" key="1">
    <source>
        <dbReference type="SAM" id="Phobius"/>
    </source>
</evidence>
<feature type="transmembrane region" description="Helical" evidence="1">
    <location>
        <begin position="32"/>
        <end position="49"/>
    </location>
</feature>
<keyword evidence="1" id="KW-1133">Transmembrane helix</keyword>
<protein>
    <submittedName>
        <fullName evidence="3">Uncharacterized protein</fullName>
    </submittedName>
</protein>
<evidence type="ECO:0000313" key="3">
    <source>
        <dbReference type="EMBL" id="SHM62822.1"/>
    </source>
</evidence>
<keyword evidence="2" id="KW-0732">Signal</keyword>
<evidence type="ECO:0000313" key="4">
    <source>
        <dbReference type="Proteomes" id="UP000322545"/>
    </source>
</evidence>
<keyword evidence="1" id="KW-0472">Membrane</keyword>
<keyword evidence="4" id="KW-1185">Reference proteome</keyword>
<sequence>MLHRHFIATILAASLAVTSFTAAPARADNDAAKIIAGVAALAIIGAAVADSHKNDRGKVYGYGHAKPHHKGYKPYVAQNRYNHAGVIPHRNVHQQQRHGYYGHGKRHGAGNRVVLPQACLIRDGYNRAVYSARCLKRMGY</sequence>
<keyword evidence="1" id="KW-0812">Transmembrane</keyword>
<accession>A0A1M7KCB4</accession>
<dbReference type="Proteomes" id="UP000322545">
    <property type="component" value="Unassembled WGS sequence"/>
</dbReference>
<feature type="chain" id="PRO_5012545588" evidence="2">
    <location>
        <begin position="28"/>
        <end position="140"/>
    </location>
</feature>
<gene>
    <name evidence="3" type="ORF">SAMN05443432_11069</name>
</gene>
<organism evidence="3 4">
    <name type="scientific">Roseovarius litoreus</name>
    <dbReference type="NCBI Taxonomy" id="1155722"/>
    <lineage>
        <taxon>Bacteria</taxon>
        <taxon>Pseudomonadati</taxon>
        <taxon>Pseudomonadota</taxon>
        <taxon>Alphaproteobacteria</taxon>
        <taxon>Rhodobacterales</taxon>
        <taxon>Roseobacteraceae</taxon>
        <taxon>Roseovarius</taxon>
    </lineage>
</organism>
<evidence type="ECO:0000256" key="2">
    <source>
        <dbReference type="SAM" id="SignalP"/>
    </source>
</evidence>
<dbReference type="RefSeq" id="WP_149780626.1">
    <property type="nucleotide sequence ID" value="NZ_FRCB01000010.1"/>
</dbReference>